<comment type="caution">
    <text evidence="1">The sequence shown here is derived from an EMBL/GenBank/DDBJ whole genome shotgun (WGS) entry which is preliminary data.</text>
</comment>
<evidence type="ECO:0000313" key="2">
    <source>
        <dbReference type="Proteomes" id="UP000191661"/>
    </source>
</evidence>
<dbReference type="Proteomes" id="UP000191661">
    <property type="component" value="Unassembled WGS sequence"/>
</dbReference>
<reference evidence="1 2" key="1">
    <citation type="submission" date="2014-12" db="EMBL/GenBank/DDBJ databases">
        <title>Genome sequence of Methanobrevibacter arboriphilicus DH1, DSM1125.</title>
        <authorList>
            <person name="Poehlein A."/>
            <person name="Thauer R.K."/>
            <person name="Seedorf H."/>
            <person name="Daniel R."/>
        </authorList>
    </citation>
    <scope>NUCLEOTIDE SEQUENCE [LARGE SCALE GENOMIC DNA]</scope>
    <source>
        <strain evidence="1 2">DH1</strain>
    </source>
</reference>
<dbReference type="EMBL" id="JXMW01000010">
    <property type="protein sequence ID" value="OQD58726.1"/>
    <property type="molecule type" value="Genomic_DNA"/>
</dbReference>
<gene>
    <name evidence="1" type="ORF">MBBAR_10c00670</name>
</gene>
<sequence length="176" mass="20826">MSSPNRVNYEENHVEILLKPPKEYTSNEELWALVDRNDFKKIVNYYWKAEYQNGLIVAVTRIKGKMVLMTEILFPKLKRLHRVNRQKSLDNRRTNIKACVNLKKQNKTIKPKNKAQSKLPKSINKIPVNSLVYDKFSNAKKELGFQNDNDFLNYLISENKLSFFERIKNRILGLRL</sequence>
<organism evidence="1 2">
    <name type="scientific">Methanobrevibacter arboriphilus JCM 13429 = DSM 1125</name>
    <dbReference type="NCBI Taxonomy" id="1300164"/>
    <lineage>
        <taxon>Archaea</taxon>
        <taxon>Methanobacteriati</taxon>
        <taxon>Methanobacteriota</taxon>
        <taxon>Methanomada group</taxon>
        <taxon>Methanobacteria</taxon>
        <taxon>Methanobacteriales</taxon>
        <taxon>Methanobacteriaceae</taxon>
        <taxon>Methanobrevibacter</taxon>
    </lineage>
</organism>
<evidence type="ECO:0000313" key="1">
    <source>
        <dbReference type="EMBL" id="OQD58726.1"/>
    </source>
</evidence>
<protein>
    <submittedName>
        <fullName evidence="1">Uncharacterized protein</fullName>
    </submittedName>
</protein>
<accession>A0A1V6N2J4</accession>
<dbReference type="AlphaFoldDB" id="A0A1V6N2J4"/>
<proteinExistence type="predicted"/>
<dbReference type="RefSeq" id="WP_080460425.1">
    <property type="nucleotide sequence ID" value="NZ_JXMW01000010.1"/>
</dbReference>
<keyword evidence="2" id="KW-1185">Reference proteome</keyword>
<name>A0A1V6N2J4_METAZ</name>